<accession>A0ABQ2ZH33</accession>
<comment type="caution">
    <text evidence="1">The sequence shown here is derived from an EMBL/GenBank/DDBJ whole genome shotgun (WGS) entry which is preliminary data.</text>
</comment>
<organism evidence="1 2">
    <name type="scientific">Rhodanobacter panaciterrae</name>
    <dbReference type="NCBI Taxonomy" id="490572"/>
    <lineage>
        <taxon>Bacteria</taxon>
        <taxon>Pseudomonadati</taxon>
        <taxon>Pseudomonadota</taxon>
        <taxon>Gammaproteobacteria</taxon>
        <taxon>Lysobacterales</taxon>
        <taxon>Rhodanobacteraceae</taxon>
        <taxon>Rhodanobacter</taxon>
    </lineage>
</organism>
<dbReference type="EMBL" id="BMXT01000001">
    <property type="protein sequence ID" value="GGY14046.1"/>
    <property type="molecule type" value="Genomic_DNA"/>
</dbReference>
<gene>
    <name evidence="1" type="ORF">GCM10008098_00860</name>
</gene>
<sequence>MPPTPGHDAECYWIDPGSNDCQPRCGRRVGAGAEEPPPERSLLLLDVLLELLLVDGHSRFSPSASPPLLVLLSRGLALSIVACGELSTSWVSRLAAAALPIPAMHKAQPINQRVARMAIELPDPQAKTWIVSETLAPCQCCRF</sequence>
<name>A0ABQ2ZH33_9GAMM</name>
<evidence type="ECO:0000313" key="1">
    <source>
        <dbReference type="EMBL" id="GGY14046.1"/>
    </source>
</evidence>
<reference evidence="2" key="1">
    <citation type="journal article" date="2019" name="Int. J. Syst. Evol. Microbiol.">
        <title>The Global Catalogue of Microorganisms (GCM) 10K type strain sequencing project: providing services to taxonomists for standard genome sequencing and annotation.</title>
        <authorList>
            <consortium name="The Broad Institute Genomics Platform"/>
            <consortium name="The Broad Institute Genome Sequencing Center for Infectious Disease"/>
            <person name="Wu L."/>
            <person name="Ma J."/>
        </authorList>
    </citation>
    <scope>NUCLEOTIDE SEQUENCE [LARGE SCALE GENOMIC DNA]</scope>
    <source>
        <strain evidence="2">KCTC 22232</strain>
    </source>
</reference>
<protein>
    <submittedName>
        <fullName evidence="1">Uncharacterized protein</fullName>
    </submittedName>
</protein>
<keyword evidence="2" id="KW-1185">Reference proteome</keyword>
<proteinExistence type="predicted"/>
<evidence type="ECO:0000313" key="2">
    <source>
        <dbReference type="Proteomes" id="UP000621898"/>
    </source>
</evidence>
<dbReference type="Proteomes" id="UP000621898">
    <property type="component" value="Unassembled WGS sequence"/>
</dbReference>